<feature type="transmembrane region" description="Helical" evidence="5">
    <location>
        <begin position="6"/>
        <end position="23"/>
    </location>
</feature>
<name>A0A8T2SZZ8_CERRI</name>
<dbReference type="EMBL" id="CM035421">
    <property type="protein sequence ID" value="KAH7387698.1"/>
    <property type="molecule type" value="Genomic_DNA"/>
</dbReference>
<keyword evidence="4" id="KW-0052">Apoplast</keyword>
<dbReference type="GO" id="GO:0048046">
    <property type="term" value="C:apoplast"/>
    <property type="evidence" value="ECO:0007669"/>
    <property type="project" value="UniProtKB-SubCell"/>
</dbReference>
<dbReference type="Pfam" id="PF03018">
    <property type="entry name" value="Dirigent"/>
    <property type="match status" value="1"/>
</dbReference>
<evidence type="ECO:0000256" key="3">
    <source>
        <dbReference type="ARBA" id="ARBA00022525"/>
    </source>
</evidence>
<dbReference type="GO" id="GO:0046423">
    <property type="term" value="F:allene-oxide cyclase activity"/>
    <property type="evidence" value="ECO:0007669"/>
    <property type="project" value="InterPro"/>
</dbReference>
<dbReference type="InterPro" id="IPR034871">
    <property type="entry name" value="Allene_oxi_cyc_sf"/>
</dbReference>
<proteinExistence type="inferred from homology"/>
<sequence length="176" mass="18814">MAAAVGRTLSGLIAIVMVMAYLAKGEREEKLRVYMHATMLYKNVTFNTEAVVVQKSPGMSSAAASFGEMHVVDNPLTNGRSLTSSQVGSAQGVYAYCSRSNVAAWWSFTAFLDGRGTVIVMGVEQIIGSSFPRVLSVVGGTGDFANARGSVLFNTTAFKFPTFYVVSLDFTLLLPS</sequence>
<dbReference type="PANTHER" id="PTHR46442:SF4">
    <property type="entry name" value="DIRIGENT PROTEIN"/>
    <property type="match status" value="1"/>
</dbReference>
<accession>A0A8T2SZZ8</accession>
<dbReference type="PANTHER" id="PTHR46442">
    <property type="entry name" value="DIRIGENT PROTEIN"/>
    <property type="match status" value="1"/>
</dbReference>
<keyword evidence="5" id="KW-1133">Transmembrane helix</keyword>
<dbReference type="InterPro" id="IPR044859">
    <property type="entry name" value="Allene_oxi_cyc_Dirigent"/>
</dbReference>
<dbReference type="OrthoDB" id="674745at2759"/>
<dbReference type="Proteomes" id="UP000825935">
    <property type="component" value="Chromosome 16"/>
</dbReference>
<comment type="caution">
    <text evidence="6">The sequence shown here is derived from an EMBL/GenBank/DDBJ whole genome shotgun (WGS) entry which is preliminary data.</text>
</comment>
<dbReference type="SUPFAM" id="SSF141493">
    <property type="entry name" value="Allene oxide cyclase-like"/>
    <property type="match status" value="1"/>
</dbReference>
<comment type="subcellular location">
    <subcellularLocation>
        <location evidence="4">Secreted</location>
        <location evidence="4">Extracellular space</location>
        <location evidence="4">Apoplast</location>
    </subcellularLocation>
</comment>
<comment type="function">
    <text evidence="4">Dirigent proteins impart stereoselectivity on the phenoxy radical-coupling reaction, yielding optically active lignans from two molecules of coniferyl alcohol in the biosynthesis of lignans, flavonolignans, and alkaloids and thus plays a central role in plant secondary metabolism.</text>
</comment>
<organism evidence="6 7">
    <name type="scientific">Ceratopteris richardii</name>
    <name type="common">Triangle waterfern</name>
    <dbReference type="NCBI Taxonomy" id="49495"/>
    <lineage>
        <taxon>Eukaryota</taxon>
        <taxon>Viridiplantae</taxon>
        <taxon>Streptophyta</taxon>
        <taxon>Embryophyta</taxon>
        <taxon>Tracheophyta</taxon>
        <taxon>Polypodiopsida</taxon>
        <taxon>Polypodiidae</taxon>
        <taxon>Polypodiales</taxon>
        <taxon>Pteridineae</taxon>
        <taxon>Pteridaceae</taxon>
        <taxon>Parkerioideae</taxon>
        <taxon>Ceratopteris</taxon>
    </lineage>
</organism>
<dbReference type="AlphaFoldDB" id="A0A8T2SZZ8"/>
<keyword evidence="5" id="KW-0812">Transmembrane</keyword>
<evidence type="ECO:0000256" key="2">
    <source>
        <dbReference type="ARBA" id="ARBA00011738"/>
    </source>
</evidence>
<keyword evidence="3 4" id="KW-0964">Secreted</keyword>
<keyword evidence="5" id="KW-0472">Membrane</keyword>
<evidence type="ECO:0000256" key="5">
    <source>
        <dbReference type="SAM" id="Phobius"/>
    </source>
</evidence>
<evidence type="ECO:0000313" key="7">
    <source>
        <dbReference type="Proteomes" id="UP000825935"/>
    </source>
</evidence>
<protein>
    <recommendedName>
        <fullName evidence="4">Dirigent protein</fullName>
    </recommendedName>
</protein>
<evidence type="ECO:0000256" key="4">
    <source>
        <dbReference type="RuleBase" id="RU363099"/>
    </source>
</evidence>
<comment type="subunit">
    <text evidence="2 4">Homodimer.</text>
</comment>
<comment type="similarity">
    <text evidence="1 4">Belongs to the plant dirigent protein family.</text>
</comment>
<dbReference type="GO" id="GO:0009695">
    <property type="term" value="P:jasmonic acid biosynthetic process"/>
    <property type="evidence" value="ECO:0007669"/>
    <property type="project" value="InterPro"/>
</dbReference>
<gene>
    <name evidence="6" type="ORF">KP509_16G037000</name>
</gene>
<dbReference type="InterPro" id="IPR004265">
    <property type="entry name" value="Dirigent"/>
</dbReference>
<evidence type="ECO:0000256" key="1">
    <source>
        <dbReference type="ARBA" id="ARBA00010746"/>
    </source>
</evidence>
<reference evidence="6" key="1">
    <citation type="submission" date="2021-08" db="EMBL/GenBank/DDBJ databases">
        <title>WGS assembly of Ceratopteris richardii.</title>
        <authorList>
            <person name="Marchant D.B."/>
            <person name="Chen G."/>
            <person name="Jenkins J."/>
            <person name="Shu S."/>
            <person name="Leebens-Mack J."/>
            <person name="Grimwood J."/>
            <person name="Schmutz J."/>
            <person name="Soltis P."/>
            <person name="Soltis D."/>
            <person name="Chen Z.-H."/>
        </authorList>
    </citation>
    <scope>NUCLEOTIDE SEQUENCE</scope>
    <source>
        <strain evidence="6">Whitten #5841</strain>
        <tissue evidence="6">Leaf</tissue>
    </source>
</reference>
<evidence type="ECO:0000313" key="6">
    <source>
        <dbReference type="EMBL" id="KAH7387698.1"/>
    </source>
</evidence>
<dbReference type="OMA" id="GXNSTSA"/>
<dbReference type="Gene3D" id="2.40.480.10">
    <property type="entry name" value="Allene oxide cyclase-like"/>
    <property type="match status" value="1"/>
</dbReference>
<keyword evidence="7" id="KW-1185">Reference proteome</keyword>
<dbReference type="GO" id="GO:0009699">
    <property type="term" value="P:phenylpropanoid biosynthetic process"/>
    <property type="evidence" value="ECO:0007669"/>
    <property type="project" value="UniProtKB-ARBA"/>
</dbReference>